<dbReference type="Gene3D" id="3.20.20.30">
    <property type="entry name" value="Luciferase-like domain"/>
    <property type="match status" value="1"/>
</dbReference>
<organism evidence="1 2">
    <name type="scientific">Dictyobacter formicarum</name>
    <dbReference type="NCBI Taxonomy" id="2778368"/>
    <lineage>
        <taxon>Bacteria</taxon>
        <taxon>Bacillati</taxon>
        <taxon>Chloroflexota</taxon>
        <taxon>Ktedonobacteria</taxon>
        <taxon>Ktedonobacterales</taxon>
        <taxon>Dictyobacteraceae</taxon>
        <taxon>Dictyobacter</taxon>
    </lineage>
</organism>
<proteinExistence type="predicted"/>
<evidence type="ECO:0000313" key="2">
    <source>
        <dbReference type="Proteomes" id="UP000635565"/>
    </source>
</evidence>
<dbReference type="InterPro" id="IPR036661">
    <property type="entry name" value="Luciferase-like_sf"/>
</dbReference>
<dbReference type="Proteomes" id="UP000635565">
    <property type="component" value="Unassembled WGS sequence"/>
</dbReference>
<dbReference type="EMBL" id="BNJJ01000004">
    <property type="protein sequence ID" value="GHO83776.1"/>
    <property type="molecule type" value="Genomic_DNA"/>
</dbReference>
<gene>
    <name evidence="1" type="ORF">KSZ_17820</name>
</gene>
<sequence>MREVQEKRKVLPPGDYLSYALIGNSETIRRRLTAYEAAGLQELMLIFPDATHLDTIRRFAREFIA</sequence>
<keyword evidence="2" id="KW-1185">Reference proteome</keyword>
<protein>
    <recommendedName>
        <fullName evidence="3">Luciferase-like domain-containing protein</fullName>
    </recommendedName>
</protein>
<dbReference type="RefSeq" id="WP_201361428.1">
    <property type="nucleotide sequence ID" value="NZ_BNJJ01000004.1"/>
</dbReference>
<accession>A0ABQ3VF67</accession>
<name>A0ABQ3VF67_9CHLR</name>
<reference evidence="1 2" key="1">
    <citation type="journal article" date="2021" name="Int. J. Syst. Evol. Microbiol.">
        <title>Reticulibacter mediterranei gen. nov., sp. nov., within the new family Reticulibacteraceae fam. nov., and Ktedonospora formicarum gen. nov., sp. nov., Ktedonobacter robiniae sp. nov., Dictyobacter formicarum sp. nov. and Dictyobacter arantiisoli sp. nov., belonging to the class Ktedonobacteria.</title>
        <authorList>
            <person name="Yabe S."/>
            <person name="Zheng Y."/>
            <person name="Wang C.M."/>
            <person name="Sakai Y."/>
            <person name="Abe K."/>
            <person name="Yokota A."/>
            <person name="Donadio S."/>
            <person name="Cavaletti L."/>
            <person name="Monciardini P."/>
        </authorList>
    </citation>
    <scope>NUCLEOTIDE SEQUENCE [LARGE SCALE GENOMIC DNA]</scope>
    <source>
        <strain evidence="1 2">SOSP1-9</strain>
    </source>
</reference>
<evidence type="ECO:0000313" key="1">
    <source>
        <dbReference type="EMBL" id="GHO83776.1"/>
    </source>
</evidence>
<evidence type="ECO:0008006" key="3">
    <source>
        <dbReference type="Google" id="ProtNLM"/>
    </source>
</evidence>
<dbReference type="SUPFAM" id="SSF51679">
    <property type="entry name" value="Bacterial luciferase-like"/>
    <property type="match status" value="1"/>
</dbReference>
<comment type="caution">
    <text evidence="1">The sequence shown here is derived from an EMBL/GenBank/DDBJ whole genome shotgun (WGS) entry which is preliminary data.</text>
</comment>